<name>A0A497UPH2_9FLAO</name>
<sequence length="147" mass="17211">MLYLIYIKLKVMINAKKILKIFFIPVLLVLLSCSESENLQKNEHVSNQVVNKSDFKHTTRRTYSKTISDFDKDKRVYQLDSILKVMEPYDINKDRELLDEHYIALHNVSHDLYLDYGQIEMMEYARKLSNTSPKGACCKLTDKGTVD</sequence>
<reference evidence="2 4" key="2">
    <citation type="submission" date="2018-10" db="EMBL/GenBank/DDBJ databases">
        <title>Genomic Encyclopedia of Archaeal and Bacterial Type Strains, Phase II (KMG-II): from individual species to whole genera.</title>
        <authorList>
            <person name="Goeker M."/>
        </authorList>
    </citation>
    <scope>NUCLEOTIDE SEQUENCE [LARGE SCALE GENOMIC DNA]</scope>
    <source>
        <strain evidence="2 4">DSM 21886</strain>
    </source>
</reference>
<organism evidence="2 4">
    <name type="scientific">Flavobacterium lindanitolerans</name>
    <dbReference type="NCBI Taxonomy" id="428988"/>
    <lineage>
        <taxon>Bacteria</taxon>
        <taxon>Pseudomonadati</taxon>
        <taxon>Bacteroidota</taxon>
        <taxon>Flavobacteriia</taxon>
        <taxon>Flavobacteriales</taxon>
        <taxon>Flavobacteriaceae</taxon>
        <taxon>Flavobacterium</taxon>
    </lineage>
</organism>
<evidence type="ECO:0000313" key="4">
    <source>
        <dbReference type="Proteomes" id="UP000275027"/>
    </source>
</evidence>
<proteinExistence type="predicted"/>
<comment type="caution">
    <text evidence="2">The sequence shown here is derived from an EMBL/GenBank/DDBJ whole genome shotgun (WGS) entry which is preliminary data.</text>
</comment>
<dbReference type="AlphaFoldDB" id="A0A497UPH2"/>
<protein>
    <submittedName>
        <fullName evidence="2">Uncharacterized protein</fullName>
    </submittedName>
</protein>
<dbReference type="Proteomes" id="UP000233767">
    <property type="component" value="Unassembled WGS sequence"/>
</dbReference>
<keyword evidence="3" id="KW-1185">Reference proteome</keyword>
<gene>
    <name evidence="1" type="ORF">B0G92_2293</name>
    <name evidence="2" type="ORF">CLV50_1757</name>
</gene>
<evidence type="ECO:0000313" key="2">
    <source>
        <dbReference type="EMBL" id="RLJ30348.1"/>
    </source>
</evidence>
<evidence type="ECO:0000313" key="3">
    <source>
        <dbReference type="Proteomes" id="UP000233767"/>
    </source>
</evidence>
<accession>A0A497UPH2</accession>
<evidence type="ECO:0000313" key="1">
    <source>
        <dbReference type="EMBL" id="PKW21013.1"/>
    </source>
</evidence>
<dbReference type="EMBL" id="RCCB01000011">
    <property type="protein sequence ID" value="RLJ30348.1"/>
    <property type="molecule type" value="Genomic_DNA"/>
</dbReference>
<dbReference type="Proteomes" id="UP000275027">
    <property type="component" value="Unassembled WGS sequence"/>
</dbReference>
<reference evidence="1 3" key="1">
    <citation type="submission" date="2017-12" db="EMBL/GenBank/DDBJ databases">
        <title>Genomic Encyclopedia of Type Strains, Phase III (KMG-III): the genomes of soil and plant-associated and newly described type strains.</title>
        <authorList>
            <person name="Whitman W."/>
        </authorList>
    </citation>
    <scope>NUCLEOTIDE SEQUENCE [LARGE SCALE GENOMIC DNA]</scope>
    <source>
        <strain evidence="1 3">IP-10</strain>
    </source>
</reference>
<dbReference type="EMBL" id="PJND01000008">
    <property type="protein sequence ID" value="PKW21013.1"/>
    <property type="molecule type" value="Genomic_DNA"/>
</dbReference>